<keyword evidence="2" id="KW-0143">Chaperone</keyword>
<evidence type="ECO:0000256" key="2">
    <source>
        <dbReference type="RuleBase" id="RU364116"/>
    </source>
</evidence>
<evidence type="ECO:0000313" key="4">
    <source>
        <dbReference type="EMBL" id="PSR56671.1"/>
    </source>
</evidence>
<keyword evidence="5" id="KW-1185">Reference proteome</keyword>
<reference evidence="4 5" key="1">
    <citation type="submission" date="2018-03" db="EMBL/GenBank/DDBJ databases">
        <title>Adhaeribacter sp. HMF7605 Genome sequencing and assembly.</title>
        <authorList>
            <person name="Kang H."/>
            <person name="Kang J."/>
            <person name="Cha I."/>
            <person name="Kim H."/>
            <person name="Joh K."/>
        </authorList>
    </citation>
    <scope>NUCLEOTIDE SEQUENCE [LARGE SCALE GENOMIC DNA]</scope>
    <source>
        <strain evidence="4 5">HMF7605</strain>
    </source>
</reference>
<dbReference type="Gene3D" id="3.80.30.20">
    <property type="entry name" value="tm_1862 like domain"/>
    <property type="match status" value="1"/>
</dbReference>
<comment type="similarity">
    <text evidence="1">Belongs to the anaerobic coproporphyrinogen-III oxidase family. HemW subfamily.</text>
</comment>
<name>A0A2T2YMD7_9BACT</name>
<dbReference type="GO" id="GO:0051539">
    <property type="term" value="F:4 iron, 4 sulfur cluster binding"/>
    <property type="evidence" value="ECO:0007669"/>
    <property type="project" value="UniProtKB-UniRule"/>
</dbReference>
<evidence type="ECO:0000259" key="3">
    <source>
        <dbReference type="PROSITE" id="PS51918"/>
    </source>
</evidence>
<dbReference type="GO" id="GO:0005737">
    <property type="term" value="C:cytoplasm"/>
    <property type="evidence" value="ECO:0007669"/>
    <property type="project" value="UniProtKB-SubCell"/>
</dbReference>
<comment type="caution">
    <text evidence="4">The sequence shown here is derived from an EMBL/GenBank/DDBJ whole genome shotgun (WGS) entry which is preliminary data.</text>
</comment>
<evidence type="ECO:0000313" key="5">
    <source>
        <dbReference type="Proteomes" id="UP000240357"/>
    </source>
</evidence>
<accession>A0A2T2YMD7</accession>
<dbReference type="PANTHER" id="PTHR13932:SF5">
    <property type="entry name" value="RADICAL S-ADENOSYL METHIONINE DOMAIN-CONTAINING PROTEIN 1, MITOCHONDRIAL"/>
    <property type="match status" value="1"/>
</dbReference>
<dbReference type="Pfam" id="PF06969">
    <property type="entry name" value="HemN_C"/>
    <property type="match status" value="1"/>
</dbReference>
<comment type="function">
    <text evidence="2">Probably acts as a heme chaperone, transferring heme to an unknown acceptor. Binds one molecule of heme per monomer, possibly covalently. Binds 1 [4Fe-4S] cluster. The cluster is coordinated with 3 cysteines and an exchangeable S-adenosyl-L-methionine.</text>
</comment>
<dbReference type="InterPro" id="IPR006638">
    <property type="entry name" value="Elp3/MiaA/NifB-like_rSAM"/>
</dbReference>
<dbReference type="OrthoDB" id="9808022at2"/>
<dbReference type="EMBL" id="PYFT01000001">
    <property type="protein sequence ID" value="PSR56671.1"/>
    <property type="molecule type" value="Genomic_DNA"/>
</dbReference>
<sequence>MAGIYIHVPFCKQSCHYCDFHFSTSLRRKEEVVQAICQEIKLQQNYLSGQELQTIYLGGGTPSLLTNLELDAIFNTLHQYFKIAPNAEITLEANPDDLTAAKIKELKQSPVNRLSIGLQSFHEPHLRLMNRAHSAAESLASVQLAQDAGFCNITVDLIYGIPAPNHLIWAKDLDQAIALQVSHISAYALTIEPKTALGTWTKKGKFIPSEDEFIATEFEMLLAQMQTYGYEQYEISNFAKLGWESRHNSNYWKGIPYLGIGPSAHSFNGTSRQYNVASNSRYLTAITQNTIPATAEVLTPADQANEYLMTTLRTIWGCDLDKLKDKYGFDLELLHGDYLAKVIQKGLGQIKNHTLTLTNQGKLLADQITLDLFIAE</sequence>
<dbReference type="AlphaFoldDB" id="A0A2T2YMD7"/>
<protein>
    <recommendedName>
        <fullName evidence="2">Heme chaperone HemW</fullName>
    </recommendedName>
</protein>
<keyword evidence="2" id="KW-0349">Heme</keyword>
<dbReference type="SMART" id="SM00729">
    <property type="entry name" value="Elp3"/>
    <property type="match status" value="1"/>
</dbReference>
<dbReference type="NCBIfam" id="TIGR00539">
    <property type="entry name" value="hemN_rel"/>
    <property type="match status" value="1"/>
</dbReference>
<proteinExistence type="inferred from homology"/>
<dbReference type="GO" id="GO:0006779">
    <property type="term" value="P:porphyrin-containing compound biosynthetic process"/>
    <property type="evidence" value="ECO:0007669"/>
    <property type="project" value="InterPro"/>
</dbReference>
<dbReference type="Proteomes" id="UP000240357">
    <property type="component" value="Unassembled WGS sequence"/>
</dbReference>
<dbReference type="InterPro" id="IPR010723">
    <property type="entry name" value="HemN_C"/>
</dbReference>
<organism evidence="4 5">
    <name type="scientific">Adhaeribacter arboris</name>
    <dbReference type="NCBI Taxonomy" id="2072846"/>
    <lineage>
        <taxon>Bacteria</taxon>
        <taxon>Pseudomonadati</taxon>
        <taxon>Bacteroidota</taxon>
        <taxon>Cytophagia</taxon>
        <taxon>Cytophagales</taxon>
        <taxon>Hymenobacteraceae</taxon>
        <taxon>Adhaeribacter</taxon>
    </lineage>
</organism>
<dbReference type="CDD" id="cd01335">
    <property type="entry name" value="Radical_SAM"/>
    <property type="match status" value="1"/>
</dbReference>
<dbReference type="InterPro" id="IPR034505">
    <property type="entry name" value="Coproporphyrinogen-III_oxidase"/>
</dbReference>
<dbReference type="PANTHER" id="PTHR13932">
    <property type="entry name" value="COPROPORPHYRINIGEN III OXIDASE"/>
    <property type="match status" value="1"/>
</dbReference>
<keyword evidence="2" id="KW-0411">Iron-sulfur</keyword>
<dbReference type="GO" id="GO:0046872">
    <property type="term" value="F:metal ion binding"/>
    <property type="evidence" value="ECO:0007669"/>
    <property type="project" value="UniProtKB-UniRule"/>
</dbReference>
<keyword evidence="2" id="KW-0479">Metal-binding</keyword>
<keyword evidence="2" id="KW-0004">4Fe-4S</keyword>
<dbReference type="InterPro" id="IPR004559">
    <property type="entry name" value="HemW-like"/>
</dbReference>
<feature type="domain" description="Radical SAM core" evidence="3">
    <location>
        <begin position="1"/>
        <end position="231"/>
    </location>
</feature>
<dbReference type="Pfam" id="PF04055">
    <property type="entry name" value="Radical_SAM"/>
    <property type="match status" value="1"/>
</dbReference>
<dbReference type="SUPFAM" id="SSF102114">
    <property type="entry name" value="Radical SAM enzymes"/>
    <property type="match status" value="1"/>
</dbReference>
<evidence type="ECO:0000256" key="1">
    <source>
        <dbReference type="ARBA" id="ARBA00006100"/>
    </source>
</evidence>
<dbReference type="PROSITE" id="PS51918">
    <property type="entry name" value="RADICAL_SAM"/>
    <property type="match status" value="1"/>
</dbReference>
<dbReference type="InterPro" id="IPR058240">
    <property type="entry name" value="rSAM_sf"/>
</dbReference>
<keyword evidence="2" id="KW-0949">S-adenosyl-L-methionine</keyword>
<dbReference type="SFLD" id="SFLDF00288">
    <property type="entry name" value="HemN-like__clustered_with_nucl"/>
    <property type="match status" value="1"/>
</dbReference>
<gene>
    <name evidence="4" type="ORF">AHMF7605_25830</name>
</gene>
<comment type="subcellular location">
    <subcellularLocation>
        <location evidence="2">Cytoplasm</location>
    </subcellularLocation>
</comment>
<keyword evidence="2" id="KW-0963">Cytoplasm</keyword>
<dbReference type="SFLD" id="SFLDF00562">
    <property type="entry name" value="HemN-like__clustered_with_heat"/>
    <property type="match status" value="1"/>
</dbReference>
<dbReference type="GO" id="GO:0004109">
    <property type="term" value="F:coproporphyrinogen oxidase activity"/>
    <property type="evidence" value="ECO:0007669"/>
    <property type="project" value="InterPro"/>
</dbReference>
<keyword evidence="2" id="KW-0408">Iron</keyword>
<dbReference type="RefSeq" id="WP_106932847.1">
    <property type="nucleotide sequence ID" value="NZ_PYFT01000001.1"/>
</dbReference>
<dbReference type="InterPro" id="IPR023404">
    <property type="entry name" value="rSAM_horseshoe"/>
</dbReference>
<dbReference type="InterPro" id="IPR007197">
    <property type="entry name" value="rSAM"/>
</dbReference>
<dbReference type="SFLD" id="SFLDS00029">
    <property type="entry name" value="Radical_SAM"/>
    <property type="match status" value="1"/>
</dbReference>
<dbReference type="SFLD" id="SFLDG01065">
    <property type="entry name" value="anaerobic_coproporphyrinogen-I"/>
    <property type="match status" value="1"/>
</dbReference>